<feature type="transmembrane region" description="Helical" evidence="8">
    <location>
        <begin position="345"/>
        <end position="373"/>
    </location>
</feature>
<keyword evidence="5 8" id="KW-0812">Transmembrane</keyword>
<comment type="similarity">
    <text evidence="2">Belongs to the autoinducer-2 exporter (AI-2E) (TC 2.A.86) family.</text>
</comment>
<dbReference type="Pfam" id="PF01594">
    <property type="entry name" value="AI-2E_transport"/>
    <property type="match status" value="1"/>
</dbReference>
<sequence>MNWKNLWNKKYALLVFYILLAAFLYHIGIQILDHFSGVGENLQNMFSWLPQVMSPLFFGFALAYLLSPLCHFFEKILEKNKFLAKRRTIARNLSIFLSFSLLLIGIVILASLLLSTVSKSIQLVRFDDLFQGIIDFATTVEKFYSDLYSRLDNLPIGEEDAKEAIQLFLQKVVSFFQNMGNGALSSLGNLGGVLSTLLFGIIFSLYFLADGRKILSYWGRVFSLLFGKEKVEKLSLFFKDADRVFAGYLRGQIIDGFIMAVLVSITLSLLGVRYALVIGVLTGFGNLIPYMGPFIAYGLTILVCVLYGEFAKLPPAVIALFIIQTLDGNFINPRLLSHNIDVHPLVVMISLIIGGSLGGFLGIFLAAPVASLIKLELDKYMEKKAAIKSPDAECRP</sequence>
<keyword evidence="3" id="KW-0813">Transport</keyword>
<evidence type="ECO:0008006" key="11">
    <source>
        <dbReference type="Google" id="ProtNLM"/>
    </source>
</evidence>
<comment type="subcellular location">
    <subcellularLocation>
        <location evidence="1">Cell membrane</location>
        <topology evidence="1">Multi-pass membrane protein</topology>
    </subcellularLocation>
</comment>
<keyword evidence="10" id="KW-1185">Reference proteome</keyword>
<feature type="transmembrane region" description="Helical" evidence="8">
    <location>
        <begin position="315"/>
        <end position="333"/>
    </location>
</feature>
<feature type="transmembrane region" description="Helical" evidence="8">
    <location>
        <begin position="187"/>
        <end position="208"/>
    </location>
</feature>
<keyword evidence="7 8" id="KW-0472">Membrane</keyword>
<evidence type="ECO:0000256" key="1">
    <source>
        <dbReference type="ARBA" id="ARBA00004651"/>
    </source>
</evidence>
<evidence type="ECO:0000256" key="2">
    <source>
        <dbReference type="ARBA" id="ARBA00009773"/>
    </source>
</evidence>
<dbReference type="RefSeq" id="WP_009537795.1">
    <property type="nucleotide sequence ID" value="NZ_JH414507.1"/>
</dbReference>
<dbReference type="EMBL" id="AFZD01000007">
    <property type="protein sequence ID" value="EHL13302.1"/>
    <property type="molecule type" value="Genomic_DNA"/>
</dbReference>
<keyword evidence="6 8" id="KW-1133">Transmembrane helix</keyword>
<proteinExistence type="inferred from homology"/>
<name>G9WST2_9FIRM</name>
<dbReference type="HOGENOM" id="CLU_031275_2_0_9"/>
<dbReference type="PANTHER" id="PTHR21716:SF53">
    <property type="entry name" value="PERMEASE PERM-RELATED"/>
    <property type="match status" value="1"/>
</dbReference>
<comment type="caution">
    <text evidence="9">The sequence shown here is derived from an EMBL/GenBank/DDBJ whole genome shotgun (WGS) entry which is preliminary data.</text>
</comment>
<keyword evidence="4" id="KW-1003">Cell membrane</keyword>
<feature type="transmembrane region" description="Helical" evidence="8">
    <location>
        <begin position="12"/>
        <end position="32"/>
    </location>
</feature>
<evidence type="ECO:0000256" key="7">
    <source>
        <dbReference type="ARBA" id="ARBA00023136"/>
    </source>
</evidence>
<gene>
    <name evidence="9" type="ORF">HMPREF9624_02148</name>
</gene>
<evidence type="ECO:0000256" key="4">
    <source>
        <dbReference type="ARBA" id="ARBA00022475"/>
    </source>
</evidence>
<dbReference type="GO" id="GO:0005886">
    <property type="term" value="C:plasma membrane"/>
    <property type="evidence" value="ECO:0007669"/>
    <property type="project" value="UniProtKB-SubCell"/>
</dbReference>
<evidence type="ECO:0000256" key="6">
    <source>
        <dbReference type="ARBA" id="ARBA00022989"/>
    </source>
</evidence>
<evidence type="ECO:0000313" key="9">
    <source>
        <dbReference type="EMBL" id="EHL13302.1"/>
    </source>
</evidence>
<evidence type="ECO:0000313" key="10">
    <source>
        <dbReference type="Proteomes" id="UP000003527"/>
    </source>
</evidence>
<dbReference type="PANTHER" id="PTHR21716">
    <property type="entry name" value="TRANSMEMBRANE PROTEIN"/>
    <property type="match status" value="1"/>
</dbReference>
<feature type="transmembrane region" description="Helical" evidence="8">
    <location>
        <begin position="287"/>
        <end position="308"/>
    </location>
</feature>
<feature type="transmembrane region" description="Helical" evidence="8">
    <location>
        <begin position="93"/>
        <end position="114"/>
    </location>
</feature>
<protein>
    <recommendedName>
        <fullName evidence="11">AI-2E family transporter</fullName>
    </recommendedName>
</protein>
<reference evidence="9 10" key="1">
    <citation type="submission" date="2011-08" db="EMBL/GenBank/DDBJ databases">
        <title>The Genome Sequence of Oribacterium sp. ACB7.</title>
        <authorList>
            <consortium name="The Broad Institute Genome Sequencing Platform"/>
            <person name="Earl A."/>
            <person name="Ward D."/>
            <person name="Feldgarden M."/>
            <person name="Gevers D."/>
            <person name="Sizova M."/>
            <person name="Hazen A."/>
            <person name="Epstein S."/>
            <person name="Young S.K."/>
            <person name="Zeng Q."/>
            <person name="Gargeya S."/>
            <person name="Fitzgerald M."/>
            <person name="Haas B."/>
            <person name="Abouelleil A."/>
            <person name="Alvarado L."/>
            <person name="Arachchi H.M."/>
            <person name="Berlin A."/>
            <person name="Brown A."/>
            <person name="Chapman S.B."/>
            <person name="Chen Z."/>
            <person name="Dunbar C."/>
            <person name="Freedman E."/>
            <person name="Gearin G."/>
            <person name="Gellesch M."/>
            <person name="Goldberg J."/>
            <person name="Griggs A."/>
            <person name="Gujja S."/>
            <person name="Heiman D."/>
            <person name="Howarth C."/>
            <person name="Larson L."/>
            <person name="Lui A."/>
            <person name="MacDonald P.J.P."/>
            <person name="Montmayeur A."/>
            <person name="Murphy C."/>
            <person name="Neiman D."/>
            <person name="Pearson M."/>
            <person name="Priest M."/>
            <person name="Roberts A."/>
            <person name="Saif S."/>
            <person name="Shea T."/>
            <person name="Shenoy N."/>
            <person name="Sisk P."/>
            <person name="Stolte C."/>
            <person name="Sykes S."/>
            <person name="Wortman J."/>
            <person name="Nusbaum C."/>
            <person name="Birren B."/>
        </authorList>
    </citation>
    <scope>NUCLEOTIDE SEQUENCE [LARGE SCALE GENOMIC DNA]</scope>
    <source>
        <strain evidence="9 10">ACB7</strain>
    </source>
</reference>
<dbReference type="AlphaFoldDB" id="G9WST2"/>
<dbReference type="Proteomes" id="UP000003527">
    <property type="component" value="Unassembled WGS sequence"/>
</dbReference>
<feature type="transmembrane region" description="Helical" evidence="8">
    <location>
        <begin position="52"/>
        <end position="73"/>
    </location>
</feature>
<dbReference type="PATRIC" id="fig|796944.3.peg.670"/>
<evidence type="ECO:0000256" key="3">
    <source>
        <dbReference type="ARBA" id="ARBA00022448"/>
    </source>
</evidence>
<evidence type="ECO:0000256" key="8">
    <source>
        <dbReference type="SAM" id="Phobius"/>
    </source>
</evidence>
<evidence type="ECO:0000256" key="5">
    <source>
        <dbReference type="ARBA" id="ARBA00022692"/>
    </source>
</evidence>
<organism evidence="9 10">
    <name type="scientific">Oribacterium asaccharolyticum ACB7</name>
    <dbReference type="NCBI Taxonomy" id="796944"/>
    <lineage>
        <taxon>Bacteria</taxon>
        <taxon>Bacillati</taxon>
        <taxon>Bacillota</taxon>
        <taxon>Clostridia</taxon>
        <taxon>Lachnospirales</taxon>
        <taxon>Lachnospiraceae</taxon>
        <taxon>Oribacterium</taxon>
    </lineage>
</organism>
<dbReference type="InterPro" id="IPR002549">
    <property type="entry name" value="AI-2E-like"/>
</dbReference>
<feature type="transmembrane region" description="Helical" evidence="8">
    <location>
        <begin position="257"/>
        <end position="281"/>
    </location>
</feature>
<accession>G9WST2</accession>